<keyword evidence="1" id="KW-0175">Coiled coil</keyword>
<evidence type="ECO:0000259" key="3">
    <source>
        <dbReference type="PROSITE" id="PS50043"/>
    </source>
</evidence>
<dbReference type="Pfam" id="PF00196">
    <property type="entry name" value="GerE"/>
    <property type="match status" value="1"/>
</dbReference>
<organism evidence="4 5">
    <name type="scientific">Phocaeicola vulgatus</name>
    <name type="common">Bacteroides vulgatus</name>
    <dbReference type="NCBI Taxonomy" id="821"/>
    <lineage>
        <taxon>Bacteria</taxon>
        <taxon>Pseudomonadati</taxon>
        <taxon>Bacteroidota</taxon>
        <taxon>Bacteroidia</taxon>
        <taxon>Bacteroidales</taxon>
        <taxon>Bacteroidaceae</taxon>
        <taxon>Phocaeicola</taxon>
    </lineage>
</organism>
<dbReference type="SMART" id="SM00421">
    <property type="entry name" value="HTH_LUXR"/>
    <property type="match status" value="1"/>
</dbReference>
<keyword evidence="2" id="KW-1133">Transmembrane helix</keyword>
<dbReference type="EMBL" id="QRLF01000011">
    <property type="protein sequence ID" value="RHI92141.1"/>
    <property type="molecule type" value="Genomic_DNA"/>
</dbReference>
<dbReference type="AlphaFoldDB" id="A0A415BSE4"/>
<dbReference type="InterPro" id="IPR016032">
    <property type="entry name" value="Sig_transdc_resp-reg_C-effctor"/>
</dbReference>
<feature type="transmembrane region" description="Helical" evidence="2">
    <location>
        <begin position="62"/>
        <end position="83"/>
    </location>
</feature>
<evidence type="ECO:0000256" key="1">
    <source>
        <dbReference type="SAM" id="Coils"/>
    </source>
</evidence>
<dbReference type="GO" id="GO:0003677">
    <property type="term" value="F:DNA binding"/>
    <property type="evidence" value="ECO:0007669"/>
    <property type="project" value="InterPro"/>
</dbReference>
<dbReference type="Gene3D" id="1.10.10.10">
    <property type="entry name" value="Winged helix-like DNA-binding domain superfamily/Winged helix DNA-binding domain"/>
    <property type="match status" value="1"/>
</dbReference>
<sequence length="337" mass="38475">MRFTVIKHFFQAIFRHLESRIYHGGDTVEERQRFSVFLYGSIILFIGIPLNLLGLTGPTDRIYFLMNTVNLTTGTIVFILYYYKRIGLKSALASLLLATQLEISGEMLNCAFNPSAYHMQLIVGNLVLSAILVMLSVVAYMRFLPVLLSLFCMGTYTICTLITSSPSLKNFYILLVLVFFVICILGERLINAVRKLELENKNLKQDEAELLHILRINKQQVKAYIEFSKKEQPDSEDTERFLELIGERSQRNIINTVSSYITEKQTEIDLIAKAFPELSASEHEICRLVLQGKKLGEICEILGKTENNVTAHRGHIRKKLGLTSQENLKKALESRMK</sequence>
<feature type="domain" description="HTH luxR-type" evidence="3">
    <location>
        <begin position="271"/>
        <end position="335"/>
    </location>
</feature>
<feature type="transmembrane region" description="Helical" evidence="2">
    <location>
        <begin position="117"/>
        <end position="139"/>
    </location>
</feature>
<dbReference type="SUPFAM" id="SSF46894">
    <property type="entry name" value="C-terminal effector domain of the bipartite response regulators"/>
    <property type="match status" value="1"/>
</dbReference>
<reference evidence="4 5" key="1">
    <citation type="submission" date="2018-08" db="EMBL/GenBank/DDBJ databases">
        <title>A genome reference for cultivated species of the human gut microbiota.</title>
        <authorList>
            <person name="Zou Y."/>
            <person name="Xue W."/>
            <person name="Luo G."/>
        </authorList>
    </citation>
    <scope>NUCLEOTIDE SEQUENCE [LARGE SCALE GENOMIC DNA]</scope>
    <source>
        <strain evidence="4 5">AM13-21</strain>
    </source>
</reference>
<comment type="caution">
    <text evidence="4">The sequence shown here is derived from an EMBL/GenBank/DDBJ whole genome shotgun (WGS) entry which is preliminary data.</text>
</comment>
<protein>
    <submittedName>
        <fullName evidence="4">LuxR family transcriptional regulator</fullName>
    </submittedName>
</protein>
<dbReference type="InterPro" id="IPR036388">
    <property type="entry name" value="WH-like_DNA-bd_sf"/>
</dbReference>
<proteinExistence type="predicted"/>
<dbReference type="CDD" id="cd06170">
    <property type="entry name" value="LuxR_C_like"/>
    <property type="match status" value="1"/>
</dbReference>
<evidence type="ECO:0000313" key="4">
    <source>
        <dbReference type="EMBL" id="RHI92141.1"/>
    </source>
</evidence>
<dbReference type="PROSITE" id="PS50043">
    <property type="entry name" value="HTH_LUXR_2"/>
    <property type="match status" value="1"/>
</dbReference>
<keyword evidence="2" id="KW-0812">Transmembrane</keyword>
<dbReference type="GO" id="GO:0006355">
    <property type="term" value="P:regulation of DNA-templated transcription"/>
    <property type="evidence" value="ECO:0007669"/>
    <property type="project" value="InterPro"/>
</dbReference>
<evidence type="ECO:0000256" key="2">
    <source>
        <dbReference type="SAM" id="Phobius"/>
    </source>
</evidence>
<dbReference type="Proteomes" id="UP000285777">
    <property type="component" value="Unassembled WGS sequence"/>
</dbReference>
<evidence type="ECO:0000313" key="5">
    <source>
        <dbReference type="Proteomes" id="UP000285777"/>
    </source>
</evidence>
<feature type="transmembrane region" description="Helical" evidence="2">
    <location>
        <begin position="36"/>
        <end position="55"/>
    </location>
</feature>
<accession>A0A415BSE4</accession>
<dbReference type="RefSeq" id="WP_118290589.1">
    <property type="nucleotide sequence ID" value="NZ_QRLF01000011.1"/>
</dbReference>
<gene>
    <name evidence="4" type="ORF">DW150_08025</name>
</gene>
<dbReference type="InterPro" id="IPR000792">
    <property type="entry name" value="Tscrpt_reg_LuxR_C"/>
</dbReference>
<name>A0A415BSE4_PHOVU</name>
<feature type="coiled-coil region" evidence="1">
    <location>
        <begin position="186"/>
        <end position="213"/>
    </location>
</feature>
<keyword evidence="2" id="KW-0472">Membrane</keyword>
<feature type="transmembrane region" description="Helical" evidence="2">
    <location>
        <begin position="171"/>
        <end position="190"/>
    </location>
</feature>